<evidence type="ECO:0000313" key="1">
    <source>
        <dbReference type="EMBL" id="AFN65374.1"/>
    </source>
</evidence>
<dbReference type="RefSeq" id="WP_014850083.1">
    <property type="nucleotide sequence ID" value="NC_018149.1"/>
</dbReference>
<keyword evidence="2" id="KW-1185">Reference proteome</keyword>
<protein>
    <submittedName>
        <fullName evidence="1">Uncharacterized protein</fullName>
    </submittedName>
</protein>
<dbReference type="OrthoDB" id="402795at2"/>
<dbReference type="KEGG" id="mwe:WEN_02955"/>
<proteinExistence type="predicted"/>
<dbReference type="STRING" id="1197325.WEN_02955"/>
<gene>
    <name evidence="1" type="ordered locus">WEN_02955</name>
</gene>
<reference evidence="1 2" key="1">
    <citation type="journal article" date="2012" name="J. Bacteriol.">
        <title>Complete genome sequence of Mycoplasma wenyonii strain Massachusetts.</title>
        <authorList>
            <person name="Dos Santos A.P."/>
            <person name="Guimaraes A.M."/>
            <person name="do Nascimento N.C."/>
            <person name="Sanmiguel P.J."/>
            <person name="Messick J.B."/>
        </authorList>
    </citation>
    <scope>NUCLEOTIDE SEQUENCE [LARGE SCALE GENOMIC DNA]</scope>
    <source>
        <strain evidence="1 2">Massachusetts</strain>
    </source>
</reference>
<dbReference type="Proteomes" id="UP000009005">
    <property type="component" value="Chromosome"/>
</dbReference>
<name>I6YM49_MYCWM</name>
<sequence length="210" mass="24019">MSALTRAFQFFSGLGLVSTTPFAVKFANKQEVTVRGIQRLVKEDNAPQEVIPKEVIKDLQQGEVIKEIKAMMKDDRGDPSCFWMPNQQQSRGYEFLMCVYTGKLESPILFHYDVWRSLGSGRQVRQVEHIVFTQVPSQMKFKSGETVNVPRTAKLYLTTQLLRKNDTLIPEKHCKITGGVRNYKLNCSDKDIGGVQLDKLHQNRHTTLSR</sequence>
<dbReference type="HOGENOM" id="CLU_106274_1_0_14"/>
<organism evidence="1 2">
    <name type="scientific">Mycoplasma wenyonii (strain Massachusetts)</name>
    <name type="common">Eperythrozoon wenyonii</name>
    <dbReference type="NCBI Taxonomy" id="1197325"/>
    <lineage>
        <taxon>Bacteria</taxon>
        <taxon>Bacillati</taxon>
        <taxon>Mycoplasmatota</taxon>
        <taxon>Mollicutes</taxon>
        <taxon>Mycoplasmataceae</taxon>
        <taxon>Mycoplasma</taxon>
    </lineage>
</organism>
<dbReference type="PATRIC" id="fig|1197325.3.peg.637"/>
<dbReference type="AlphaFoldDB" id="I6YM49"/>
<evidence type="ECO:0000313" key="2">
    <source>
        <dbReference type="Proteomes" id="UP000009005"/>
    </source>
</evidence>
<dbReference type="EMBL" id="CP003703">
    <property type="protein sequence ID" value="AFN65374.1"/>
    <property type="molecule type" value="Genomic_DNA"/>
</dbReference>
<accession>I6YM49</accession>